<comment type="caution">
    <text evidence="3">The sequence shown here is derived from an EMBL/GenBank/DDBJ whole genome shotgun (WGS) entry which is preliminary data.</text>
</comment>
<sequence>MISSKQVLVSGGQFSQYNYNGQISLANRAPIDILTDAVAPSAFHDSGASFDKPKCHPRTRLKIREIIMRWIVGEDEDAQGGKPFMWLNGAAGCGKSAISQSIIESCIERDLPLASFFFSRTDSTRNHTGSLVATLAYQLYCAFPGTQGQTEILSAIQNDPLIFKKTLQRQITSLIIQPLKAHFLKDQTTQGRVPFVIVIDGLDECSDRTAQKAILTTLADSVRLSDFRIPIFIASRPERDIRLSFSSKHLKGVYTRLSLDLEDRDDTDSDIRLYFFDKFAEIKDDFNERTAGRKLVYDWPGDEIVERLVRKSSGQFIYAATVTRYVESTRHRPDHRLDVVLNLRPDNGDHPFAELDALYTMIFESVLNTEKVVHVLSLYFMDISISCSIIEELLSYDEGEVETLFCDMAALVQIYKPKDHFSRRDRMYDPEHSPSSLRILHASLGEYLLDAARSKQFHIDMDYHGIRHVNLVLQYLASCSSSSFKLYSNRVTPITVLASQYGRIGQVPIPLELRQTVLNFPLKEFLEPHTSDCHTYPGLLQYFVTPFLELLDAIAINDPTSSCMKDRQLEILRTLLMQQIQQYFNDDRLAAVLVLFYHLASHRFVPILQPLHIYHWHSTAFYLGYRDRDILSLSLIWSDSGLVFGDNIYHRYMRQLLHDPCPTAKYAVGPVMHARTVLACFKELARTVPLLTPAPQNNIDKVALATDDEEDDAYPNFLSVRGGEWQFEFEVWGPKLDDEGMHFLLLGYIIFLLPRCGRSDALVAACEEHDKMSYIEQPNGPFPVRRRLLRAEINDYKARASLPDYAGRSFGI</sequence>
<dbReference type="Pfam" id="PF24883">
    <property type="entry name" value="NPHP3_N"/>
    <property type="match status" value="1"/>
</dbReference>
<protein>
    <recommendedName>
        <fullName evidence="2">Nephrocystin 3-like N-terminal domain-containing protein</fullName>
    </recommendedName>
</protein>
<feature type="domain" description="Nephrocystin 3-like N-terminal" evidence="2">
    <location>
        <begin position="79"/>
        <end position="236"/>
    </location>
</feature>
<dbReference type="InterPro" id="IPR056884">
    <property type="entry name" value="NPHP3-like_N"/>
</dbReference>
<dbReference type="EMBL" id="JAACJL010000017">
    <property type="protein sequence ID" value="KAF4618903.1"/>
    <property type="molecule type" value="Genomic_DNA"/>
</dbReference>
<name>A0A8H4QY21_9AGAR</name>
<organism evidence="3 4">
    <name type="scientific">Agrocybe pediades</name>
    <dbReference type="NCBI Taxonomy" id="84607"/>
    <lineage>
        <taxon>Eukaryota</taxon>
        <taxon>Fungi</taxon>
        <taxon>Dikarya</taxon>
        <taxon>Basidiomycota</taxon>
        <taxon>Agaricomycotina</taxon>
        <taxon>Agaricomycetes</taxon>
        <taxon>Agaricomycetidae</taxon>
        <taxon>Agaricales</taxon>
        <taxon>Agaricineae</taxon>
        <taxon>Strophariaceae</taxon>
        <taxon>Agrocybe</taxon>
    </lineage>
</organism>
<evidence type="ECO:0000259" key="2">
    <source>
        <dbReference type="Pfam" id="PF24883"/>
    </source>
</evidence>
<dbReference type="PANTHER" id="PTHR10039:SF14">
    <property type="entry name" value="NACHT DOMAIN-CONTAINING PROTEIN"/>
    <property type="match status" value="1"/>
</dbReference>
<dbReference type="Proteomes" id="UP000521872">
    <property type="component" value="Unassembled WGS sequence"/>
</dbReference>
<keyword evidence="4" id="KW-1185">Reference proteome</keyword>
<dbReference type="SUPFAM" id="SSF52540">
    <property type="entry name" value="P-loop containing nucleoside triphosphate hydrolases"/>
    <property type="match status" value="1"/>
</dbReference>
<dbReference type="InterPro" id="IPR027417">
    <property type="entry name" value="P-loop_NTPase"/>
</dbReference>
<evidence type="ECO:0000256" key="1">
    <source>
        <dbReference type="ARBA" id="ARBA00022737"/>
    </source>
</evidence>
<evidence type="ECO:0000313" key="3">
    <source>
        <dbReference type="EMBL" id="KAF4618903.1"/>
    </source>
</evidence>
<reference evidence="3 4" key="1">
    <citation type="submission" date="2019-12" db="EMBL/GenBank/DDBJ databases">
        <authorList>
            <person name="Floudas D."/>
            <person name="Bentzer J."/>
            <person name="Ahren D."/>
            <person name="Johansson T."/>
            <person name="Persson P."/>
            <person name="Tunlid A."/>
        </authorList>
    </citation>
    <scope>NUCLEOTIDE SEQUENCE [LARGE SCALE GENOMIC DNA]</scope>
    <source>
        <strain evidence="3 4">CBS 102.39</strain>
    </source>
</reference>
<proteinExistence type="predicted"/>
<dbReference type="AlphaFoldDB" id="A0A8H4QY21"/>
<gene>
    <name evidence="3" type="ORF">D9613_010119</name>
</gene>
<evidence type="ECO:0000313" key="4">
    <source>
        <dbReference type="Proteomes" id="UP000521872"/>
    </source>
</evidence>
<accession>A0A8H4QY21</accession>
<dbReference type="Gene3D" id="3.40.50.300">
    <property type="entry name" value="P-loop containing nucleotide triphosphate hydrolases"/>
    <property type="match status" value="1"/>
</dbReference>
<keyword evidence="1" id="KW-0677">Repeat</keyword>
<dbReference type="PANTHER" id="PTHR10039">
    <property type="entry name" value="AMELOGENIN"/>
    <property type="match status" value="1"/>
</dbReference>